<keyword evidence="3" id="KW-0833">Ubl conjugation pathway</keyword>
<accession>A0AAN9F8M7</accession>
<dbReference type="AlphaFoldDB" id="A0AAN9F8M7"/>
<dbReference type="SUPFAM" id="SSF52402">
    <property type="entry name" value="Adenine nucleotide alpha hydrolases-like"/>
    <property type="match status" value="1"/>
</dbReference>
<dbReference type="InterPro" id="IPR006016">
    <property type="entry name" value="UspA"/>
</dbReference>
<protein>
    <recommendedName>
        <fullName evidence="2">RING-type E3 ubiquitin transferase</fullName>
        <ecNumber evidence="2">2.3.2.27</ecNumber>
    </recommendedName>
</protein>
<sequence length="145" mass="15608">MWLPHHKASGIKKGGGGNGLVAVAIDKDKGSQYALKWAADSLLTRGQTVILIHVLHGTSSPVSRLGGNDAFVCNTTASSASPHQLDNTTKDLFHTFHCYCTRKDIHCLDVLLDDTDVVKAITEYVSHASIETLVVGATSRHGFIR</sequence>
<evidence type="ECO:0000256" key="1">
    <source>
        <dbReference type="ARBA" id="ARBA00000900"/>
    </source>
</evidence>
<feature type="domain" description="UspA" evidence="4">
    <location>
        <begin position="21"/>
        <end position="144"/>
    </location>
</feature>
<dbReference type="PANTHER" id="PTHR45647">
    <property type="entry name" value="OS02G0152300 PROTEIN"/>
    <property type="match status" value="1"/>
</dbReference>
<evidence type="ECO:0000313" key="6">
    <source>
        <dbReference type="Proteomes" id="UP001359559"/>
    </source>
</evidence>
<evidence type="ECO:0000256" key="2">
    <source>
        <dbReference type="ARBA" id="ARBA00012483"/>
    </source>
</evidence>
<dbReference type="Proteomes" id="UP001359559">
    <property type="component" value="Unassembled WGS sequence"/>
</dbReference>
<evidence type="ECO:0000259" key="4">
    <source>
        <dbReference type="Pfam" id="PF00582"/>
    </source>
</evidence>
<dbReference type="InterPro" id="IPR014729">
    <property type="entry name" value="Rossmann-like_a/b/a_fold"/>
</dbReference>
<dbReference type="InterPro" id="IPR051348">
    <property type="entry name" value="U-box_ubiquitin_ligases"/>
</dbReference>
<dbReference type="Gene3D" id="3.40.50.620">
    <property type="entry name" value="HUPs"/>
    <property type="match status" value="1"/>
</dbReference>
<dbReference type="GO" id="GO:0061630">
    <property type="term" value="F:ubiquitin protein ligase activity"/>
    <property type="evidence" value="ECO:0007669"/>
    <property type="project" value="UniProtKB-EC"/>
</dbReference>
<proteinExistence type="predicted"/>
<comment type="catalytic activity">
    <reaction evidence="1">
        <text>S-ubiquitinyl-[E2 ubiquitin-conjugating enzyme]-L-cysteine + [acceptor protein]-L-lysine = [E2 ubiquitin-conjugating enzyme]-L-cysteine + N(6)-ubiquitinyl-[acceptor protein]-L-lysine.</text>
        <dbReference type="EC" id="2.3.2.27"/>
    </reaction>
</comment>
<dbReference type="Pfam" id="PF00582">
    <property type="entry name" value="Usp"/>
    <property type="match status" value="1"/>
</dbReference>
<evidence type="ECO:0000313" key="5">
    <source>
        <dbReference type="EMBL" id="KAK7270590.1"/>
    </source>
</evidence>
<name>A0AAN9F8M7_CLITE</name>
<dbReference type="EMBL" id="JAYKXN010000007">
    <property type="protein sequence ID" value="KAK7270590.1"/>
    <property type="molecule type" value="Genomic_DNA"/>
</dbReference>
<keyword evidence="6" id="KW-1185">Reference proteome</keyword>
<evidence type="ECO:0000256" key="3">
    <source>
        <dbReference type="ARBA" id="ARBA00022786"/>
    </source>
</evidence>
<reference evidence="5 6" key="1">
    <citation type="submission" date="2024-01" db="EMBL/GenBank/DDBJ databases">
        <title>The genomes of 5 underutilized Papilionoideae crops provide insights into root nodulation and disease resistance.</title>
        <authorList>
            <person name="Yuan L."/>
        </authorList>
    </citation>
    <scope>NUCLEOTIDE SEQUENCE [LARGE SCALE GENOMIC DNA]</scope>
    <source>
        <strain evidence="5">LY-2023</strain>
        <tissue evidence="5">Leaf</tissue>
    </source>
</reference>
<organism evidence="5 6">
    <name type="scientific">Clitoria ternatea</name>
    <name type="common">Butterfly pea</name>
    <dbReference type="NCBI Taxonomy" id="43366"/>
    <lineage>
        <taxon>Eukaryota</taxon>
        <taxon>Viridiplantae</taxon>
        <taxon>Streptophyta</taxon>
        <taxon>Embryophyta</taxon>
        <taxon>Tracheophyta</taxon>
        <taxon>Spermatophyta</taxon>
        <taxon>Magnoliopsida</taxon>
        <taxon>eudicotyledons</taxon>
        <taxon>Gunneridae</taxon>
        <taxon>Pentapetalae</taxon>
        <taxon>rosids</taxon>
        <taxon>fabids</taxon>
        <taxon>Fabales</taxon>
        <taxon>Fabaceae</taxon>
        <taxon>Papilionoideae</taxon>
        <taxon>50 kb inversion clade</taxon>
        <taxon>NPAAA clade</taxon>
        <taxon>indigoferoid/millettioid clade</taxon>
        <taxon>Phaseoleae</taxon>
        <taxon>Clitoria</taxon>
    </lineage>
</organism>
<dbReference type="PANTHER" id="PTHR45647:SF76">
    <property type="entry name" value="PROTEIN KINASE DOMAIN-CONTAINING PROTEIN"/>
    <property type="match status" value="1"/>
</dbReference>
<comment type="caution">
    <text evidence="5">The sequence shown here is derived from an EMBL/GenBank/DDBJ whole genome shotgun (WGS) entry which is preliminary data.</text>
</comment>
<gene>
    <name evidence="5" type="ORF">RJT34_25877</name>
</gene>
<dbReference type="EC" id="2.3.2.27" evidence="2"/>